<sequence>MPQRTPEPSELKVLVTLSRHGSRAPNAIAKRLCPKNHKNAEQYNVPPAQLTEFGMEQLQRAGEHIREEYVDRQRFLSSSISGPDRLHFETYFRADSADRCGQSALSLGYGLYPDETGPKGFGRQPIAIYMQLLKNEHEFAATEGPCSAVAKADDLHYESTRAQELLVEKKQLLDTVSDLCGVRVTDIPTMAGGEDIITGIKDIADAFTFDAQEGLTPLDGLTSEVQRQMEQLAFTNLMERYYSTPAQVTYWVGGFGDLLLENLNQPTRPAPVDGTFKYYSYHGHRELLHGLGKLLGWDFHFDGLPFAMNTSSLHPGTTMVFEVRARNTQHFVETFLWSPQTGREAVKLAKCSALECPLDEFNGIFALHIEKTGTYQEICSAKDTAVAATMDEELPYDSVFLTAAPVIALVVFVAMAIHSAGRRHRRTLRLVVSLTRHGSRAPNTIAKSLCPNNLGNFAKYHVPPEQLTEFGMEQLRRAGDHVRAEYVDRLKFLSPTINGPEHFHFESYFRADSADRCGQSAIAMGYGLYPDGTGPKGFKKQPISVYMQLLQNEHEFAAPKGPCKAVNKADINLYQTTRGAELIEANRAMLEKVGELCGVNVWDIPNLPDGEDIVTGIKDLADMFTFDKQQGLTPLNGLTPEVQRQIEELSFTHLMERYYSTPRQVTYWVGGFADLLLKNLHQPTKPVPGEGAFKYYSYHGHREMLHGLGKMLGWDFHFEGLPTAMNTSSLHPGSTMLFEVRSRNDSFFVNTFLWSPHTGREAVKLDKCSAIDCPLPEFSSIITNHIAETGTWQRICNFEPSTYAPAHVVDQAAEASPLNGLALITVAGLAGLLALVAVFVHRVVKRRDTGYKALA</sequence>
<accession>A0A1V9YG81</accession>
<reference evidence="4 5" key="1">
    <citation type="journal article" date="2014" name="Genome Biol. Evol.">
        <title>The secreted proteins of Achlya hypogyna and Thraustotheca clavata identify the ancestral oomycete secretome and reveal gene acquisitions by horizontal gene transfer.</title>
        <authorList>
            <person name="Misner I."/>
            <person name="Blouin N."/>
            <person name="Leonard G."/>
            <person name="Richards T.A."/>
            <person name="Lane C.E."/>
        </authorList>
    </citation>
    <scope>NUCLEOTIDE SEQUENCE [LARGE SCALE GENOMIC DNA]</scope>
    <source>
        <strain evidence="4 5">ATCC 48635</strain>
    </source>
</reference>
<evidence type="ECO:0000313" key="5">
    <source>
        <dbReference type="Proteomes" id="UP000243579"/>
    </source>
</evidence>
<dbReference type="Proteomes" id="UP000243579">
    <property type="component" value="Unassembled WGS sequence"/>
</dbReference>
<dbReference type="CDD" id="cd07061">
    <property type="entry name" value="HP_HAP_like"/>
    <property type="match status" value="2"/>
</dbReference>
<evidence type="ECO:0000256" key="2">
    <source>
        <dbReference type="ARBA" id="ARBA00022801"/>
    </source>
</evidence>
<dbReference type="Pfam" id="PF00328">
    <property type="entry name" value="His_Phos_2"/>
    <property type="match status" value="2"/>
</dbReference>
<dbReference type="PROSITE" id="PS00616">
    <property type="entry name" value="HIS_ACID_PHOSPHAT_1"/>
    <property type="match status" value="2"/>
</dbReference>
<dbReference type="Gene3D" id="3.40.50.1240">
    <property type="entry name" value="Phosphoglycerate mutase-like"/>
    <property type="match status" value="2"/>
</dbReference>
<keyword evidence="2" id="KW-0378">Hydrolase</keyword>
<dbReference type="PANTHER" id="PTHR11567:SF110">
    <property type="entry name" value="2-PHOSPHOXYLOSE PHOSPHATASE 1"/>
    <property type="match status" value="1"/>
</dbReference>
<keyword evidence="3" id="KW-0472">Membrane</keyword>
<name>A0A1V9YG81_ACHHY</name>
<keyword evidence="3" id="KW-0812">Transmembrane</keyword>
<keyword evidence="5" id="KW-1185">Reference proteome</keyword>
<dbReference type="InterPro" id="IPR029033">
    <property type="entry name" value="His_PPase_superfam"/>
</dbReference>
<evidence type="ECO:0000256" key="1">
    <source>
        <dbReference type="ARBA" id="ARBA00005375"/>
    </source>
</evidence>
<dbReference type="InterPro" id="IPR033379">
    <property type="entry name" value="Acid_Pase_AS"/>
</dbReference>
<gene>
    <name evidence="4" type="ORF">ACHHYP_13007</name>
</gene>
<proteinExistence type="inferred from homology"/>
<dbReference type="AlphaFoldDB" id="A0A1V9YG81"/>
<dbReference type="SUPFAM" id="SSF53254">
    <property type="entry name" value="Phosphoglycerate mutase-like"/>
    <property type="match status" value="2"/>
</dbReference>
<comment type="caution">
    <text evidence="4">The sequence shown here is derived from an EMBL/GenBank/DDBJ whole genome shotgun (WGS) entry which is preliminary data.</text>
</comment>
<dbReference type="STRING" id="1202772.A0A1V9YG81"/>
<dbReference type="GO" id="GO:0016791">
    <property type="term" value="F:phosphatase activity"/>
    <property type="evidence" value="ECO:0007669"/>
    <property type="project" value="TreeGrafter"/>
</dbReference>
<protein>
    <recommendedName>
        <fullName evidence="6">Histidine acid phosphatase</fullName>
    </recommendedName>
</protein>
<dbReference type="InterPro" id="IPR050645">
    <property type="entry name" value="Histidine_acid_phosphatase"/>
</dbReference>
<evidence type="ECO:0000256" key="3">
    <source>
        <dbReference type="SAM" id="Phobius"/>
    </source>
</evidence>
<evidence type="ECO:0008006" key="6">
    <source>
        <dbReference type="Google" id="ProtNLM"/>
    </source>
</evidence>
<feature type="transmembrane region" description="Helical" evidence="3">
    <location>
        <begin position="821"/>
        <end position="844"/>
    </location>
</feature>
<comment type="similarity">
    <text evidence="1">Belongs to the histidine acid phosphatase family.</text>
</comment>
<evidence type="ECO:0000313" key="4">
    <source>
        <dbReference type="EMBL" id="OQR84743.1"/>
    </source>
</evidence>
<dbReference type="OrthoDB" id="258392at2759"/>
<dbReference type="InterPro" id="IPR000560">
    <property type="entry name" value="His_Pase_clade-2"/>
</dbReference>
<dbReference type="PANTHER" id="PTHR11567">
    <property type="entry name" value="ACID PHOSPHATASE-RELATED"/>
    <property type="match status" value="1"/>
</dbReference>
<organism evidence="4 5">
    <name type="scientific">Achlya hypogyna</name>
    <name type="common">Oomycete</name>
    <name type="synonym">Protoachlya hypogyna</name>
    <dbReference type="NCBI Taxonomy" id="1202772"/>
    <lineage>
        <taxon>Eukaryota</taxon>
        <taxon>Sar</taxon>
        <taxon>Stramenopiles</taxon>
        <taxon>Oomycota</taxon>
        <taxon>Saprolegniomycetes</taxon>
        <taxon>Saprolegniales</taxon>
        <taxon>Achlyaceae</taxon>
        <taxon>Achlya</taxon>
    </lineage>
</organism>
<dbReference type="EMBL" id="JNBR01001837">
    <property type="protein sequence ID" value="OQR84743.1"/>
    <property type="molecule type" value="Genomic_DNA"/>
</dbReference>
<keyword evidence="3" id="KW-1133">Transmembrane helix</keyword>